<reference evidence="2" key="1">
    <citation type="submission" date="2014-09" db="EMBL/GenBank/DDBJ databases">
        <authorList>
            <person name="Magalhaes I.L.F."/>
            <person name="Oliveira U."/>
            <person name="Santos F.R."/>
            <person name="Vidigal T.H.D.A."/>
            <person name="Brescovit A.D."/>
            <person name="Santos A.J."/>
        </authorList>
    </citation>
    <scope>NUCLEOTIDE SEQUENCE</scope>
    <source>
        <tissue evidence="2">Shoot tissue taken approximately 20 cm above the soil surface</tissue>
    </source>
</reference>
<protein>
    <submittedName>
        <fullName evidence="2">Uncharacterized protein</fullName>
    </submittedName>
</protein>
<accession>A0A0A9E720</accession>
<proteinExistence type="predicted"/>
<reference evidence="2" key="2">
    <citation type="journal article" date="2015" name="Data Brief">
        <title>Shoot transcriptome of the giant reed, Arundo donax.</title>
        <authorList>
            <person name="Barrero R.A."/>
            <person name="Guerrero F.D."/>
            <person name="Moolhuijzen P."/>
            <person name="Goolsby J.A."/>
            <person name="Tidwell J."/>
            <person name="Bellgard S.E."/>
            <person name="Bellgard M.I."/>
        </authorList>
    </citation>
    <scope>NUCLEOTIDE SEQUENCE</scope>
    <source>
        <tissue evidence="2">Shoot tissue taken approximately 20 cm above the soil surface</tissue>
    </source>
</reference>
<name>A0A0A9E720_ARUDO</name>
<feature type="region of interest" description="Disordered" evidence="1">
    <location>
        <begin position="186"/>
        <end position="225"/>
    </location>
</feature>
<evidence type="ECO:0000313" key="2">
    <source>
        <dbReference type="EMBL" id="JAD96559.1"/>
    </source>
</evidence>
<organism evidence="2">
    <name type="scientific">Arundo donax</name>
    <name type="common">Giant reed</name>
    <name type="synonym">Donax arundinaceus</name>
    <dbReference type="NCBI Taxonomy" id="35708"/>
    <lineage>
        <taxon>Eukaryota</taxon>
        <taxon>Viridiplantae</taxon>
        <taxon>Streptophyta</taxon>
        <taxon>Embryophyta</taxon>
        <taxon>Tracheophyta</taxon>
        <taxon>Spermatophyta</taxon>
        <taxon>Magnoliopsida</taxon>
        <taxon>Liliopsida</taxon>
        <taxon>Poales</taxon>
        <taxon>Poaceae</taxon>
        <taxon>PACMAD clade</taxon>
        <taxon>Arundinoideae</taxon>
        <taxon>Arundineae</taxon>
        <taxon>Arundo</taxon>
    </lineage>
</organism>
<evidence type="ECO:0000256" key="1">
    <source>
        <dbReference type="SAM" id="MobiDB-lite"/>
    </source>
</evidence>
<dbReference type="EMBL" id="GBRH01201336">
    <property type="protein sequence ID" value="JAD96559.1"/>
    <property type="molecule type" value="Transcribed_RNA"/>
</dbReference>
<sequence>MQSSNSSVFPLPVGTEITMFTSKEKHTLKHSLCKELKYLNLNTGRNDGARSEMHRSAYGSARDPVAIGVLGEEERMNSSWRRGAHELASRRWNRVGGDCSRTGVPTRRRCRHQLHRRASVLLLHIVPLGRVCTTACPAVAAHLVGCVAVPPRLRAGLGIPHCHLAPQGPSRCHHLDRGCPPADLATIAGSRPSLGRSDRPPSPSPPKKADVARSPPSPSPLCFRQ</sequence>
<dbReference type="AlphaFoldDB" id="A0A0A9E720"/>